<dbReference type="InterPro" id="IPR029063">
    <property type="entry name" value="SAM-dependent_MTases_sf"/>
</dbReference>
<evidence type="ECO:0000259" key="4">
    <source>
        <dbReference type="Pfam" id="PF08241"/>
    </source>
</evidence>
<dbReference type="EMBL" id="JAGINU010000001">
    <property type="protein sequence ID" value="MBP2368463.1"/>
    <property type="molecule type" value="Genomic_DNA"/>
</dbReference>
<accession>A0ABS4VX29</accession>
<name>A0ABS4VX29_9PSEU</name>
<evidence type="ECO:0000313" key="5">
    <source>
        <dbReference type="EMBL" id="MBP2368463.1"/>
    </source>
</evidence>
<protein>
    <submittedName>
        <fullName evidence="5">SAM-dependent methyltransferase</fullName>
    </submittedName>
</protein>
<dbReference type="InterPro" id="IPR051052">
    <property type="entry name" value="Diverse_substrate_MTase"/>
</dbReference>
<comment type="caution">
    <text evidence="5">The sequence shown here is derived from an EMBL/GenBank/DDBJ whole genome shotgun (WGS) entry which is preliminary data.</text>
</comment>
<dbReference type="PANTHER" id="PTHR44942">
    <property type="entry name" value="METHYLTRANSF_11 DOMAIN-CONTAINING PROTEIN"/>
    <property type="match status" value="1"/>
</dbReference>
<dbReference type="Pfam" id="PF08241">
    <property type="entry name" value="Methyltransf_11"/>
    <property type="match status" value="1"/>
</dbReference>
<dbReference type="SUPFAM" id="SSF53335">
    <property type="entry name" value="S-adenosyl-L-methionine-dependent methyltransferases"/>
    <property type="match status" value="1"/>
</dbReference>
<organism evidence="5 6">
    <name type="scientific">Pseudonocardia parietis</name>
    <dbReference type="NCBI Taxonomy" id="570936"/>
    <lineage>
        <taxon>Bacteria</taxon>
        <taxon>Bacillati</taxon>
        <taxon>Actinomycetota</taxon>
        <taxon>Actinomycetes</taxon>
        <taxon>Pseudonocardiales</taxon>
        <taxon>Pseudonocardiaceae</taxon>
        <taxon>Pseudonocardia</taxon>
    </lineage>
</organism>
<keyword evidence="3" id="KW-0808">Transferase</keyword>
<evidence type="ECO:0000256" key="1">
    <source>
        <dbReference type="ARBA" id="ARBA00008361"/>
    </source>
</evidence>
<dbReference type="GO" id="GO:0032259">
    <property type="term" value="P:methylation"/>
    <property type="evidence" value="ECO:0007669"/>
    <property type="project" value="UniProtKB-KW"/>
</dbReference>
<comment type="similarity">
    <text evidence="1">Belongs to the methyltransferase superfamily.</text>
</comment>
<evidence type="ECO:0000256" key="3">
    <source>
        <dbReference type="ARBA" id="ARBA00022679"/>
    </source>
</evidence>
<keyword evidence="6" id="KW-1185">Reference proteome</keyword>
<dbReference type="CDD" id="cd02440">
    <property type="entry name" value="AdoMet_MTases"/>
    <property type="match status" value="1"/>
</dbReference>
<gene>
    <name evidence="5" type="ORF">JOF36_004159</name>
</gene>
<keyword evidence="2 5" id="KW-0489">Methyltransferase</keyword>
<evidence type="ECO:0000256" key="2">
    <source>
        <dbReference type="ARBA" id="ARBA00022603"/>
    </source>
</evidence>
<feature type="domain" description="Methyltransferase type 11" evidence="4">
    <location>
        <begin position="47"/>
        <end position="141"/>
    </location>
</feature>
<dbReference type="Gene3D" id="3.40.50.150">
    <property type="entry name" value="Vaccinia Virus protein VP39"/>
    <property type="match status" value="1"/>
</dbReference>
<sequence>MDAWTWDLTLFAGTAEHYERGRLPYAPGLDEVIARLHPGHVGSGRLLDVGCGPGTLTFLLRHLFAEVVGLDPDPGMIHEARRQATEAGVTGVEFVQARAEDLPLGLGTFTVAAFGQSFHWMDRHRVANAVYGMLPAGGLFIQVSDRKDAPPPDTSGRADPVPPYDRINELVRAHLGPVRRAGRGVLPNGTPDGEAAVMAQTGFEESERIVIPAGQIVLRTPDDVVSWVHSRSDSAPALFGKDLDTFDGELRALLHDAAPDGRFAEPLPDSEIILWRRSPDPSS</sequence>
<dbReference type="InterPro" id="IPR013216">
    <property type="entry name" value="Methyltransf_11"/>
</dbReference>
<dbReference type="PANTHER" id="PTHR44942:SF4">
    <property type="entry name" value="METHYLTRANSFERASE TYPE 11 DOMAIN-CONTAINING PROTEIN"/>
    <property type="match status" value="1"/>
</dbReference>
<dbReference type="RefSeq" id="WP_210029613.1">
    <property type="nucleotide sequence ID" value="NZ_JAGINU010000001.1"/>
</dbReference>
<dbReference type="Proteomes" id="UP001519295">
    <property type="component" value="Unassembled WGS sequence"/>
</dbReference>
<proteinExistence type="inferred from homology"/>
<reference evidence="5 6" key="1">
    <citation type="submission" date="2021-03" db="EMBL/GenBank/DDBJ databases">
        <title>Sequencing the genomes of 1000 actinobacteria strains.</title>
        <authorList>
            <person name="Klenk H.-P."/>
        </authorList>
    </citation>
    <scope>NUCLEOTIDE SEQUENCE [LARGE SCALE GENOMIC DNA]</scope>
    <source>
        <strain evidence="5 6">DSM 45256</strain>
    </source>
</reference>
<dbReference type="GO" id="GO:0008168">
    <property type="term" value="F:methyltransferase activity"/>
    <property type="evidence" value="ECO:0007669"/>
    <property type="project" value="UniProtKB-KW"/>
</dbReference>
<evidence type="ECO:0000313" key="6">
    <source>
        <dbReference type="Proteomes" id="UP001519295"/>
    </source>
</evidence>